<proteinExistence type="predicted"/>
<reference evidence="1 2" key="1">
    <citation type="journal article" date="2016" name="Nat. Commun.">
        <title>Thousands of microbial genomes shed light on interconnected biogeochemical processes in an aquifer system.</title>
        <authorList>
            <person name="Anantharaman K."/>
            <person name="Brown C.T."/>
            <person name="Hug L.A."/>
            <person name="Sharon I."/>
            <person name="Castelle C.J."/>
            <person name="Probst A.J."/>
            <person name="Thomas B.C."/>
            <person name="Singh A."/>
            <person name="Wilkins M.J."/>
            <person name="Karaoz U."/>
            <person name="Brodie E.L."/>
            <person name="Williams K.H."/>
            <person name="Hubbard S.S."/>
            <person name="Banfield J.F."/>
        </authorList>
    </citation>
    <scope>NUCLEOTIDE SEQUENCE [LARGE SCALE GENOMIC DNA]</scope>
</reference>
<dbReference type="Proteomes" id="UP000178222">
    <property type="component" value="Unassembled WGS sequence"/>
</dbReference>
<dbReference type="SUPFAM" id="SSF53335">
    <property type="entry name" value="S-adenosyl-L-methionine-dependent methyltransferases"/>
    <property type="match status" value="1"/>
</dbReference>
<comment type="caution">
    <text evidence="1">The sequence shown here is derived from an EMBL/GenBank/DDBJ whole genome shotgun (WGS) entry which is preliminary data.</text>
</comment>
<dbReference type="PANTHER" id="PTHR43591">
    <property type="entry name" value="METHYLTRANSFERASE"/>
    <property type="match status" value="1"/>
</dbReference>
<dbReference type="EMBL" id="MHUL01000019">
    <property type="protein sequence ID" value="OHA76962.1"/>
    <property type="molecule type" value="Genomic_DNA"/>
</dbReference>
<dbReference type="InterPro" id="IPR029063">
    <property type="entry name" value="SAM-dependent_MTases_sf"/>
</dbReference>
<dbReference type="AlphaFoldDB" id="A0A1G2RXB9"/>
<gene>
    <name evidence="1" type="ORF">A3J30_03050</name>
</gene>
<evidence type="ECO:0000313" key="1">
    <source>
        <dbReference type="EMBL" id="OHA76962.1"/>
    </source>
</evidence>
<dbReference type="Pfam" id="PF13489">
    <property type="entry name" value="Methyltransf_23"/>
    <property type="match status" value="1"/>
</dbReference>
<accession>A0A1G2RXB9</accession>
<dbReference type="CDD" id="cd02440">
    <property type="entry name" value="AdoMet_MTases"/>
    <property type="match status" value="1"/>
</dbReference>
<sequence length="234" mass="28242">MPNYLETVYFREEYGAEEYPQRLCDYLYERFFKSYMDSHPDGKKKFLDIGSGKGNHLVAFSRHGVEAFGIDKREECVEILDYFDIRECDIEKDRFPFEDNSFDFIFSKSVIEHVYNTDNFLDESFRVLKPGGIVVLMTPDWQSQMKFFWDDYTHVRPFSRKGLQNVLKLKNFQEVECFRFFQLPFVWKYPFLRFVPRIIALLPDFLRFRDADEMRSRVFVRFSKEQMLIAKGVK</sequence>
<name>A0A1G2RXB9_9BACT</name>
<evidence type="ECO:0000313" key="2">
    <source>
        <dbReference type="Proteomes" id="UP000178222"/>
    </source>
</evidence>
<dbReference type="Gene3D" id="3.40.50.150">
    <property type="entry name" value="Vaccinia Virus protein VP39"/>
    <property type="match status" value="1"/>
</dbReference>
<protein>
    <submittedName>
        <fullName evidence="1">Uncharacterized protein</fullName>
    </submittedName>
</protein>
<organism evidence="1 2">
    <name type="scientific">Candidatus Wildermuthbacteria bacterium RIFCSPLOWO2_02_FULL_47_9c</name>
    <dbReference type="NCBI Taxonomy" id="1802466"/>
    <lineage>
        <taxon>Bacteria</taxon>
        <taxon>Candidatus Wildermuthiibacteriota</taxon>
    </lineage>
</organism>